<keyword evidence="3" id="KW-0812">Transmembrane</keyword>
<dbReference type="InterPro" id="IPR046956">
    <property type="entry name" value="RLP23-like"/>
</dbReference>
<evidence type="ECO:0000256" key="4">
    <source>
        <dbReference type="ARBA" id="ARBA00022729"/>
    </source>
</evidence>
<dbReference type="Gene3D" id="3.80.10.10">
    <property type="entry name" value="Ribonuclease Inhibitor"/>
    <property type="match status" value="1"/>
</dbReference>
<name>A0AAN9EUF8_CLITE</name>
<keyword evidence="4 10" id="KW-0732">Signal</keyword>
<dbReference type="PANTHER" id="PTHR48063:SF16">
    <property type="entry name" value="LRR RECEPTOR-LIKE SERINE_THREONINE-PROTEIN KINASE GSO1"/>
    <property type="match status" value="1"/>
</dbReference>
<evidence type="ECO:0000256" key="5">
    <source>
        <dbReference type="ARBA" id="ARBA00022737"/>
    </source>
</evidence>
<organism evidence="12 13">
    <name type="scientific">Clitoria ternatea</name>
    <name type="common">Butterfly pea</name>
    <dbReference type="NCBI Taxonomy" id="43366"/>
    <lineage>
        <taxon>Eukaryota</taxon>
        <taxon>Viridiplantae</taxon>
        <taxon>Streptophyta</taxon>
        <taxon>Embryophyta</taxon>
        <taxon>Tracheophyta</taxon>
        <taxon>Spermatophyta</taxon>
        <taxon>Magnoliopsida</taxon>
        <taxon>eudicotyledons</taxon>
        <taxon>Gunneridae</taxon>
        <taxon>Pentapetalae</taxon>
        <taxon>rosids</taxon>
        <taxon>fabids</taxon>
        <taxon>Fabales</taxon>
        <taxon>Fabaceae</taxon>
        <taxon>Papilionoideae</taxon>
        <taxon>50 kb inversion clade</taxon>
        <taxon>NPAAA clade</taxon>
        <taxon>indigoferoid/millettioid clade</taxon>
        <taxon>Phaseoleae</taxon>
        <taxon>Clitoria</taxon>
    </lineage>
</organism>
<keyword evidence="7" id="KW-0472">Membrane</keyword>
<keyword evidence="13" id="KW-1185">Reference proteome</keyword>
<evidence type="ECO:0000256" key="6">
    <source>
        <dbReference type="ARBA" id="ARBA00022989"/>
    </source>
</evidence>
<keyword evidence="6" id="KW-1133">Transmembrane helix</keyword>
<evidence type="ECO:0000259" key="11">
    <source>
        <dbReference type="Pfam" id="PF08263"/>
    </source>
</evidence>
<evidence type="ECO:0000256" key="7">
    <source>
        <dbReference type="ARBA" id="ARBA00023136"/>
    </source>
</evidence>
<comment type="caution">
    <text evidence="12">The sequence shown here is derived from an EMBL/GenBank/DDBJ whole genome shotgun (WGS) entry which is preliminary data.</text>
</comment>
<dbReference type="Proteomes" id="UP001359559">
    <property type="component" value="Unassembled WGS sequence"/>
</dbReference>
<evidence type="ECO:0000313" key="12">
    <source>
        <dbReference type="EMBL" id="KAK7263909.1"/>
    </source>
</evidence>
<keyword evidence="9" id="KW-0325">Glycoprotein</keyword>
<evidence type="ECO:0000256" key="2">
    <source>
        <dbReference type="ARBA" id="ARBA00022614"/>
    </source>
</evidence>
<feature type="chain" id="PRO_5043010212" description="Leucine-rich repeat-containing N-terminal plant-type domain-containing protein" evidence="10">
    <location>
        <begin position="22"/>
        <end position="104"/>
    </location>
</feature>
<evidence type="ECO:0000256" key="1">
    <source>
        <dbReference type="ARBA" id="ARBA00004479"/>
    </source>
</evidence>
<proteinExistence type="predicted"/>
<dbReference type="InterPro" id="IPR032675">
    <property type="entry name" value="LRR_dom_sf"/>
</dbReference>
<evidence type="ECO:0000313" key="13">
    <source>
        <dbReference type="Proteomes" id="UP001359559"/>
    </source>
</evidence>
<protein>
    <recommendedName>
        <fullName evidence="11">Leucine-rich repeat-containing N-terminal plant-type domain-containing protein</fullName>
    </recommendedName>
</protein>
<accession>A0AAN9EUF8</accession>
<evidence type="ECO:0000256" key="9">
    <source>
        <dbReference type="ARBA" id="ARBA00023180"/>
    </source>
</evidence>
<comment type="subcellular location">
    <subcellularLocation>
        <location evidence="1">Membrane</location>
        <topology evidence="1">Single-pass type I membrane protein</topology>
    </subcellularLocation>
</comment>
<dbReference type="PANTHER" id="PTHR48063">
    <property type="entry name" value="LRR RECEPTOR-LIKE KINASE"/>
    <property type="match status" value="1"/>
</dbReference>
<dbReference type="AlphaFoldDB" id="A0AAN9EUF8"/>
<dbReference type="GO" id="GO:0016020">
    <property type="term" value="C:membrane"/>
    <property type="evidence" value="ECO:0007669"/>
    <property type="project" value="UniProtKB-SubCell"/>
</dbReference>
<reference evidence="12 13" key="1">
    <citation type="submission" date="2024-01" db="EMBL/GenBank/DDBJ databases">
        <title>The genomes of 5 underutilized Papilionoideae crops provide insights into root nodulation and disease resistance.</title>
        <authorList>
            <person name="Yuan L."/>
        </authorList>
    </citation>
    <scope>NUCLEOTIDE SEQUENCE [LARGE SCALE GENOMIC DNA]</scope>
    <source>
        <strain evidence="12">LY-2023</strain>
        <tissue evidence="12">Leaf</tissue>
    </source>
</reference>
<dbReference type="Pfam" id="PF08263">
    <property type="entry name" value="LRRNT_2"/>
    <property type="match status" value="1"/>
</dbReference>
<feature type="signal peptide" evidence="10">
    <location>
        <begin position="1"/>
        <end position="21"/>
    </location>
</feature>
<keyword evidence="8" id="KW-0675">Receptor</keyword>
<evidence type="ECO:0000256" key="8">
    <source>
        <dbReference type="ARBA" id="ARBA00023170"/>
    </source>
</evidence>
<dbReference type="EMBL" id="JAYKXN010000008">
    <property type="protein sequence ID" value="KAK7263909.1"/>
    <property type="molecule type" value="Genomic_DNA"/>
</dbReference>
<feature type="domain" description="Leucine-rich repeat-containing N-terminal plant-type" evidence="11">
    <location>
        <begin position="31"/>
        <end position="68"/>
    </location>
</feature>
<sequence length="104" mass="11321">MSLVGLLLPLFCLLLIHCVNSTNVIYADCLASDVEALIDFKNGLQDPQNHPSLWRGNNCCEWHGIGCDNITGAVVSVDLQSCGLRNLNGELTPSLDLSYNFSLL</sequence>
<evidence type="ECO:0000256" key="3">
    <source>
        <dbReference type="ARBA" id="ARBA00022692"/>
    </source>
</evidence>
<gene>
    <name evidence="12" type="ORF">RJT34_31508</name>
</gene>
<dbReference type="InterPro" id="IPR013210">
    <property type="entry name" value="LRR_N_plant-typ"/>
</dbReference>
<keyword evidence="2" id="KW-0433">Leucine-rich repeat</keyword>
<keyword evidence="5" id="KW-0677">Repeat</keyword>
<evidence type="ECO:0000256" key="10">
    <source>
        <dbReference type="SAM" id="SignalP"/>
    </source>
</evidence>